<accession>A0A558B7P3</accession>
<comment type="caution">
    <text evidence="4">The sequence shown here is derived from an EMBL/GenBank/DDBJ whole genome shotgun (WGS) entry which is preliminary data.</text>
</comment>
<feature type="compositionally biased region" description="Basic and acidic residues" evidence="2">
    <location>
        <begin position="33"/>
        <end position="56"/>
    </location>
</feature>
<reference evidence="4 5" key="1">
    <citation type="submission" date="2019-07" db="EMBL/GenBank/DDBJ databases">
        <title>The pathways for chlorine oxyanion respiration interact through the shared metabolite chlorate.</title>
        <authorList>
            <person name="Barnum T.P."/>
            <person name="Cheng Y."/>
            <person name="Hill K.A."/>
            <person name="Lucas L.N."/>
            <person name="Carlson H.K."/>
            <person name="Coates J.D."/>
        </authorList>
    </citation>
    <scope>NUCLEOTIDE SEQUENCE [LARGE SCALE GENOMIC DNA]</scope>
    <source>
        <strain evidence="4">UCB</strain>
    </source>
</reference>
<feature type="coiled-coil region" evidence="1">
    <location>
        <begin position="153"/>
        <end position="180"/>
    </location>
</feature>
<keyword evidence="3" id="KW-1133">Transmembrane helix</keyword>
<organism evidence="4 5">
    <name type="scientific">Marinobacter vinifirmus</name>
    <dbReference type="NCBI Taxonomy" id="355591"/>
    <lineage>
        <taxon>Bacteria</taxon>
        <taxon>Pseudomonadati</taxon>
        <taxon>Pseudomonadota</taxon>
        <taxon>Gammaproteobacteria</taxon>
        <taxon>Pseudomonadales</taxon>
        <taxon>Marinobacteraceae</taxon>
        <taxon>Marinobacter</taxon>
    </lineage>
</organism>
<evidence type="ECO:0000256" key="1">
    <source>
        <dbReference type="SAM" id="Coils"/>
    </source>
</evidence>
<name>A0A558B7P3_9GAMM</name>
<evidence type="ECO:0000313" key="5">
    <source>
        <dbReference type="Proteomes" id="UP000319142"/>
    </source>
</evidence>
<dbReference type="Proteomes" id="UP000319142">
    <property type="component" value="Unassembled WGS sequence"/>
</dbReference>
<dbReference type="Gene3D" id="1.10.287.1490">
    <property type="match status" value="1"/>
</dbReference>
<evidence type="ECO:0000313" key="4">
    <source>
        <dbReference type="EMBL" id="TVT32531.1"/>
    </source>
</evidence>
<dbReference type="EMBL" id="VMRX01000031">
    <property type="protein sequence ID" value="TVT32531.1"/>
    <property type="molecule type" value="Genomic_DNA"/>
</dbReference>
<proteinExistence type="predicted"/>
<keyword evidence="3" id="KW-0472">Membrane</keyword>
<dbReference type="AlphaFoldDB" id="A0A558B7P3"/>
<evidence type="ECO:0000256" key="2">
    <source>
        <dbReference type="SAM" id="MobiDB-lite"/>
    </source>
</evidence>
<evidence type="ECO:0000256" key="3">
    <source>
        <dbReference type="SAM" id="Phobius"/>
    </source>
</evidence>
<keyword evidence="3" id="KW-0812">Transmembrane</keyword>
<feature type="coiled-coil region" evidence="1">
    <location>
        <begin position="272"/>
        <end position="313"/>
    </location>
</feature>
<dbReference type="RefSeq" id="WP_058341206.1">
    <property type="nucleotide sequence ID" value="NZ_VMRX01000031.1"/>
</dbReference>
<gene>
    <name evidence="4" type="ORF">FHK81_11695</name>
</gene>
<sequence length="313" mass="34109">MEPIRPDDDELIADEPFGAAEPRETAPGKQKPVKADKPKQKAEKPPKPPRPPKQDKAGGSGLVWLLLLVVAAGAGAGWYFQEQRIQALEGQLEEADYWARQSKLALARFEGELSETGESLQERGASLEEQLAANKKQIDAADSEIRKLWAIANERNKKRLDEHQERLASIDGKLAEAEKAISGVGEQVEQVRAGLGSDVDAVETRVAELAKAGEALQGEVAEVSEQVAGVDELVDGRIRRFQQEQKLTLDGIESRIGSLEKASDSSAGDAEVRALRNELAQLKKTVAAIDASRSQLTSRLVRLSEEVNQLRAQ</sequence>
<feature type="region of interest" description="Disordered" evidence="2">
    <location>
        <begin position="1"/>
        <end position="57"/>
    </location>
</feature>
<feature type="transmembrane region" description="Helical" evidence="3">
    <location>
        <begin position="61"/>
        <end position="80"/>
    </location>
</feature>
<keyword evidence="1" id="KW-0175">Coiled coil</keyword>
<protein>
    <submittedName>
        <fullName evidence="4">Uncharacterized protein</fullName>
    </submittedName>
</protein>